<protein>
    <submittedName>
        <fullName evidence="1">Uncharacterized protein</fullName>
    </submittedName>
</protein>
<evidence type="ECO:0000313" key="2">
    <source>
        <dbReference type="Proteomes" id="UP001060085"/>
    </source>
</evidence>
<gene>
    <name evidence="1" type="ORF">M9H77_13026</name>
</gene>
<accession>A0ACC0BJ59</accession>
<keyword evidence="2" id="KW-1185">Reference proteome</keyword>
<comment type="caution">
    <text evidence="1">The sequence shown here is derived from an EMBL/GenBank/DDBJ whole genome shotgun (WGS) entry which is preliminary data.</text>
</comment>
<proteinExistence type="predicted"/>
<evidence type="ECO:0000313" key="1">
    <source>
        <dbReference type="EMBL" id="KAI5672662.1"/>
    </source>
</evidence>
<dbReference type="Proteomes" id="UP001060085">
    <property type="component" value="Linkage Group LG03"/>
</dbReference>
<dbReference type="EMBL" id="CM044703">
    <property type="protein sequence ID" value="KAI5672662.1"/>
    <property type="molecule type" value="Genomic_DNA"/>
</dbReference>
<organism evidence="1 2">
    <name type="scientific">Catharanthus roseus</name>
    <name type="common">Madagascar periwinkle</name>
    <name type="synonym">Vinca rosea</name>
    <dbReference type="NCBI Taxonomy" id="4058"/>
    <lineage>
        <taxon>Eukaryota</taxon>
        <taxon>Viridiplantae</taxon>
        <taxon>Streptophyta</taxon>
        <taxon>Embryophyta</taxon>
        <taxon>Tracheophyta</taxon>
        <taxon>Spermatophyta</taxon>
        <taxon>Magnoliopsida</taxon>
        <taxon>eudicotyledons</taxon>
        <taxon>Gunneridae</taxon>
        <taxon>Pentapetalae</taxon>
        <taxon>asterids</taxon>
        <taxon>lamiids</taxon>
        <taxon>Gentianales</taxon>
        <taxon>Apocynaceae</taxon>
        <taxon>Rauvolfioideae</taxon>
        <taxon>Vinceae</taxon>
        <taxon>Catharanthinae</taxon>
        <taxon>Catharanthus</taxon>
    </lineage>
</organism>
<name>A0ACC0BJ59_CATRO</name>
<reference evidence="2" key="1">
    <citation type="journal article" date="2023" name="Nat. Plants">
        <title>Single-cell RNA sequencing provides a high-resolution roadmap for understanding the multicellular compartmentation of specialized metabolism.</title>
        <authorList>
            <person name="Sun S."/>
            <person name="Shen X."/>
            <person name="Li Y."/>
            <person name="Li Y."/>
            <person name="Wang S."/>
            <person name="Li R."/>
            <person name="Zhang H."/>
            <person name="Shen G."/>
            <person name="Guo B."/>
            <person name="Wei J."/>
            <person name="Xu J."/>
            <person name="St-Pierre B."/>
            <person name="Chen S."/>
            <person name="Sun C."/>
        </authorList>
    </citation>
    <scope>NUCLEOTIDE SEQUENCE [LARGE SCALE GENOMIC DNA]</scope>
</reference>
<sequence>MRYTWANSSWQRMEVIGRQEMAYSKLTSARSNCYKAGGYSGNAYRGSPKRDRHSTHRSQMGIGNFSSRAKAFDHIPYEDCCENSPYYVHKGYHSSHDYRDQNCVEIVLRWGMLTIAPSVSLGNNSYGFDGSLLSLLGDDCVKFQEDVVEHFQYMLTFLDTYVKNIVEQILVDKTFIGREGIT</sequence>